<dbReference type="EMBL" id="CAJHIQ010000020">
    <property type="protein sequence ID" value="CAD6492814.1"/>
    <property type="molecule type" value="Genomic_DNA"/>
</dbReference>
<evidence type="ECO:0000313" key="2">
    <source>
        <dbReference type="Proteomes" id="UP000639006"/>
    </source>
</evidence>
<accession>A0A811T6D9</accession>
<name>A0A811T6D9_9EURY</name>
<dbReference type="AlphaFoldDB" id="A0A811T6D9"/>
<dbReference type="Proteomes" id="UP000639006">
    <property type="component" value="Unassembled WGS sequence"/>
</dbReference>
<organism evidence="1 2">
    <name type="scientific">Candidatus Argoarchaeum ethanivorans</name>
    <dbReference type="NCBI Taxonomy" id="2608793"/>
    <lineage>
        <taxon>Archaea</taxon>
        <taxon>Methanobacteriati</taxon>
        <taxon>Methanobacteriota</taxon>
        <taxon>Stenosarchaea group</taxon>
        <taxon>Methanomicrobia</taxon>
        <taxon>Methanosarcinales</taxon>
        <taxon>Methanosarcinales incertae sedis</taxon>
        <taxon>GOM Arc I cluster</taxon>
        <taxon>Candidatus Argoarchaeum</taxon>
    </lineage>
</organism>
<reference evidence="1" key="1">
    <citation type="submission" date="2020-10" db="EMBL/GenBank/DDBJ databases">
        <authorList>
            <person name="Hahn C.J."/>
            <person name="Laso-Perez R."/>
            <person name="Vulcano F."/>
            <person name="Vaziourakis K.-M."/>
            <person name="Stokke R."/>
            <person name="Steen I.H."/>
            <person name="Teske A."/>
            <person name="Boetius A."/>
            <person name="Liebeke M."/>
            <person name="Amann R."/>
            <person name="Knittel K."/>
        </authorList>
    </citation>
    <scope>NUCLEOTIDE SEQUENCE</scope>
    <source>
        <strain evidence="1">Gfbio:e3339647-f889-4370-9287-4fb5cb688e4c:AG392M11_GoMArc1</strain>
    </source>
</reference>
<protein>
    <submittedName>
        <fullName evidence="1">Uncharacterized protein</fullName>
    </submittedName>
</protein>
<proteinExistence type="predicted"/>
<comment type="caution">
    <text evidence="1">The sequence shown here is derived from an EMBL/GenBank/DDBJ whole genome shotgun (WGS) entry which is preliminary data.</text>
</comment>
<gene>
    <name evidence="1" type="ORF">DIAAKJNI_00394</name>
</gene>
<evidence type="ECO:0000313" key="1">
    <source>
        <dbReference type="EMBL" id="CAD6492814.1"/>
    </source>
</evidence>
<sequence length="93" mass="11101">MDALVKHKEKLEEVDNVLLDAISHRTNLNKNEIKTLDMEEIEKKLKIRAKPPKIHFEWELAEKMGWQLTQTKFTSEEELNRREKMVDTLIITK</sequence>